<feature type="compositionally biased region" description="Polar residues" evidence="1">
    <location>
        <begin position="190"/>
        <end position="201"/>
    </location>
</feature>
<organism evidence="3 4">
    <name type="scientific">Parnassius apollo</name>
    <name type="common">Apollo butterfly</name>
    <name type="synonym">Papilio apollo</name>
    <dbReference type="NCBI Taxonomy" id="110799"/>
    <lineage>
        <taxon>Eukaryota</taxon>
        <taxon>Metazoa</taxon>
        <taxon>Ecdysozoa</taxon>
        <taxon>Arthropoda</taxon>
        <taxon>Hexapoda</taxon>
        <taxon>Insecta</taxon>
        <taxon>Pterygota</taxon>
        <taxon>Neoptera</taxon>
        <taxon>Endopterygota</taxon>
        <taxon>Lepidoptera</taxon>
        <taxon>Glossata</taxon>
        <taxon>Ditrysia</taxon>
        <taxon>Papilionoidea</taxon>
        <taxon>Papilionidae</taxon>
        <taxon>Parnassiinae</taxon>
        <taxon>Parnassini</taxon>
        <taxon>Parnassius</taxon>
        <taxon>Parnassius</taxon>
    </lineage>
</organism>
<evidence type="ECO:0000313" key="4">
    <source>
        <dbReference type="Proteomes" id="UP000691718"/>
    </source>
</evidence>
<feature type="compositionally biased region" description="Pro residues" evidence="1">
    <location>
        <begin position="566"/>
        <end position="580"/>
    </location>
</feature>
<feature type="region of interest" description="Disordered" evidence="1">
    <location>
        <begin position="544"/>
        <end position="595"/>
    </location>
</feature>
<name>A0A8S3XAF3_PARAO</name>
<reference evidence="3" key="1">
    <citation type="submission" date="2021-04" db="EMBL/GenBank/DDBJ databases">
        <authorList>
            <person name="Tunstrom K."/>
        </authorList>
    </citation>
    <scope>NUCLEOTIDE SEQUENCE</scope>
</reference>
<comment type="caution">
    <text evidence="3">The sequence shown here is derived from an EMBL/GenBank/DDBJ whole genome shotgun (WGS) entry which is preliminary data.</text>
</comment>
<feature type="compositionally biased region" description="Low complexity" evidence="1">
    <location>
        <begin position="554"/>
        <end position="565"/>
    </location>
</feature>
<keyword evidence="4" id="KW-1185">Reference proteome</keyword>
<sequence length="595" mass="63323">MIVAPLFWEWFNVWLLQFLKDLYHEIKMVALRGVNGYGPHGCSGHVGQPELATSTSNGAGNSTSGRGIQMQYLPVSGKHESSRYTNCVAPSNSYRLLTQSPQISYPRASTPHRAECYHPSGTAGGGFLPGAGASQPNLRAQPTPQPSAPPAPQDMSKTSMAGHNYVSQQSQNAQARPQYPNFPYRAQHGTRPNTHPRQQQPYLAGTSGGTAGPVVYHHPTLVFQPHMGLPQTYQQPRSSTTGFYPYMAPYLGYSTPTSHTPPYYYSNSQQLAGGGVAAGAGRGAGGPLVGPQPAAPTAPAPAIAHAPPPPHMHSAMPGIRPNHTKRSHRVPIIHPDAHQEVLTELYNDDTYLMSGESSERQTPQPQDPPSHSIAEEFSRLVNESIANQSVGESAMKPVFGHKSVEMTPPPVAITMQPQTNAINSINNNNIVKSDILNVNENKTSGPDVVGEPSETPVVSAISDSPVIVPKMPTNIKQLQKTSEQSQTLALDNNNKSANTYKNKQQKNKPHVPQAEDAEKPVETAAPATGVTVSPVAIAPSVPVAETGAEPPAPVQAAAPATAPTFTPTPTPNPTPIPTPVATPTDTPNFVPNFIP</sequence>
<feature type="region of interest" description="Disordered" evidence="1">
    <location>
        <begin position="494"/>
        <end position="526"/>
    </location>
</feature>
<feature type="signal peptide" evidence="2">
    <location>
        <begin position="1"/>
        <end position="15"/>
    </location>
</feature>
<feature type="compositionally biased region" description="Pro residues" evidence="1">
    <location>
        <begin position="143"/>
        <end position="152"/>
    </location>
</feature>
<feature type="compositionally biased region" description="Polar residues" evidence="1">
    <location>
        <begin position="155"/>
        <end position="175"/>
    </location>
</feature>
<dbReference type="Proteomes" id="UP000691718">
    <property type="component" value="Unassembled WGS sequence"/>
</dbReference>
<keyword evidence="2" id="KW-0732">Signal</keyword>
<evidence type="ECO:0000256" key="2">
    <source>
        <dbReference type="SAM" id="SignalP"/>
    </source>
</evidence>
<protein>
    <submittedName>
        <fullName evidence="3">(apollo) hypothetical protein</fullName>
    </submittedName>
</protein>
<evidence type="ECO:0000313" key="3">
    <source>
        <dbReference type="EMBL" id="CAG5008330.1"/>
    </source>
</evidence>
<dbReference type="EMBL" id="CAJQZP010001011">
    <property type="protein sequence ID" value="CAG5008330.1"/>
    <property type="molecule type" value="Genomic_DNA"/>
</dbReference>
<proteinExistence type="predicted"/>
<dbReference type="OrthoDB" id="7478156at2759"/>
<feature type="compositionally biased region" description="Gly residues" evidence="1">
    <location>
        <begin position="272"/>
        <end position="288"/>
    </location>
</feature>
<dbReference type="AlphaFoldDB" id="A0A8S3XAF3"/>
<evidence type="ECO:0000256" key="1">
    <source>
        <dbReference type="SAM" id="MobiDB-lite"/>
    </source>
</evidence>
<feature type="region of interest" description="Disordered" evidence="1">
    <location>
        <begin position="272"/>
        <end position="326"/>
    </location>
</feature>
<feature type="chain" id="PRO_5035883557" evidence="2">
    <location>
        <begin position="16"/>
        <end position="595"/>
    </location>
</feature>
<feature type="region of interest" description="Disordered" evidence="1">
    <location>
        <begin position="104"/>
        <end position="211"/>
    </location>
</feature>
<accession>A0A8S3XAF3</accession>
<gene>
    <name evidence="3" type="ORF">PAPOLLO_LOCUS15057</name>
</gene>